<dbReference type="InterPro" id="IPR000923">
    <property type="entry name" value="BlueCu_1"/>
</dbReference>
<evidence type="ECO:0000256" key="2">
    <source>
        <dbReference type="ARBA" id="ARBA00022723"/>
    </source>
</evidence>
<dbReference type="InterPro" id="IPR028871">
    <property type="entry name" value="BlueCu_1_BS"/>
</dbReference>
<proteinExistence type="predicted"/>
<evidence type="ECO:0000313" key="8">
    <source>
        <dbReference type="Proteomes" id="UP000245698"/>
    </source>
</evidence>
<dbReference type="RefSeq" id="WP_165848794.1">
    <property type="nucleotide sequence ID" value="NZ_FUIG01000057.1"/>
</dbReference>
<dbReference type="PANTHER" id="PTHR36507">
    <property type="entry name" value="BLL1555 PROTEIN"/>
    <property type="match status" value="1"/>
</dbReference>
<dbReference type="InterPro" id="IPR002387">
    <property type="entry name" value="Plastocyanin"/>
</dbReference>
<evidence type="ECO:0000256" key="4">
    <source>
        <dbReference type="ARBA" id="ARBA00023008"/>
    </source>
</evidence>
<dbReference type="Pfam" id="PF00127">
    <property type="entry name" value="Copper-bind"/>
    <property type="match status" value="1"/>
</dbReference>
<gene>
    <name evidence="7" type="ORF">BQ8482_480141</name>
</gene>
<dbReference type="InterPro" id="IPR006311">
    <property type="entry name" value="TAT_signal"/>
</dbReference>
<accession>A0A2P9AU23</accession>
<feature type="domain" description="Blue (type 1) copper" evidence="6">
    <location>
        <begin position="40"/>
        <end position="133"/>
    </location>
</feature>
<feature type="binding site" evidence="5">
    <location>
        <position position="119"/>
    </location>
    <ligand>
        <name>Cu cation</name>
        <dbReference type="ChEBI" id="CHEBI:23378"/>
    </ligand>
</feature>
<evidence type="ECO:0000259" key="6">
    <source>
        <dbReference type="Pfam" id="PF00127"/>
    </source>
</evidence>
<dbReference type="GO" id="GO:0005507">
    <property type="term" value="F:copper ion binding"/>
    <property type="evidence" value="ECO:0007669"/>
    <property type="project" value="InterPro"/>
</dbReference>
<dbReference type="EMBL" id="FUIG01000057">
    <property type="protein sequence ID" value="SJM34658.1"/>
    <property type="molecule type" value="Genomic_DNA"/>
</dbReference>
<dbReference type="InterPro" id="IPR008972">
    <property type="entry name" value="Cupredoxin"/>
</dbReference>
<dbReference type="GO" id="GO:0009055">
    <property type="term" value="F:electron transfer activity"/>
    <property type="evidence" value="ECO:0007669"/>
    <property type="project" value="InterPro"/>
</dbReference>
<dbReference type="Proteomes" id="UP000245698">
    <property type="component" value="Unassembled WGS sequence"/>
</dbReference>
<evidence type="ECO:0000256" key="1">
    <source>
        <dbReference type="ARBA" id="ARBA00022448"/>
    </source>
</evidence>
<evidence type="ECO:0000256" key="5">
    <source>
        <dbReference type="PIRSR" id="PIRSR602387-1"/>
    </source>
</evidence>
<feature type="binding site" evidence="5">
    <location>
        <position position="71"/>
    </location>
    <ligand>
        <name>Cu cation</name>
        <dbReference type="ChEBI" id="CHEBI:23378"/>
    </ligand>
</feature>
<evidence type="ECO:0000256" key="3">
    <source>
        <dbReference type="ARBA" id="ARBA00022982"/>
    </source>
</evidence>
<keyword evidence="1" id="KW-0813">Transport</keyword>
<feature type="binding site" evidence="5">
    <location>
        <position position="122"/>
    </location>
    <ligand>
        <name>Cu cation</name>
        <dbReference type="ChEBI" id="CHEBI:23378"/>
    </ligand>
</feature>
<protein>
    <recommendedName>
        <fullName evidence="6">Blue (type 1) copper domain-containing protein</fullName>
    </recommendedName>
</protein>
<dbReference type="SUPFAM" id="SSF49503">
    <property type="entry name" value="Cupredoxins"/>
    <property type="match status" value="1"/>
</dbReference>
<feature type="binding site" evidence="5">
    <location>
        <position position="127"/>
    </location>
    <ligand>
        <name>Cu cation</name>
        <dbReference type="ChEBI" id="CHEBI:23378"/>
    </ligand>
</feature>
<dbReference type="PANTHER" id="PTHR36507:SF1">
    <property type="entry name" value="BLL1555 PROTEIN"/>
    <property type="match status" value="1"/>
</dbReference>
<dbReference type="AlphaFoldDB" id="A0A2P9AU23"/>
<dbReference type="PROSITE" id="PS51318">
    <property type="entry name" value="TAT"/>
    <property type="match status" value="1"/>
</dbReference>
<sequence>MTLTRREILGAGGGLAAALSLTSLAVWGGEIVEIKMQGRDDGSHVWFDPIGILIKPGQTIRWTNLNPGNSHTTTAYNPANLERPLRMPKAAKSWDSDYLLPNESFSVTFTEHGVYDYFCIPHEHAGMVGRIIVGEPETHSWTELVGTNGDLPEEALKAFPMVEDIMTKRIVRRA</sequence>
<dbReference type="PRINTS" id="PR00157">
    <property type="entry name" value="PLASTOCYANIN"/>
</dbReference>
<keyword evidence="2 5" id="KW-0479">Metal-binding</keyword>
<dbReference type="CDD" id="cd04220">
    <property type="entry name" value="Halocyanin"/>
    <property type="match status" value="1"/>
</dbReference>
<organism evidence="7 8">
    <name type="scientific">Mesorhizobium delmotii</name>
    <dbReference type="NCBI Taxonomy" id="1631247"/>
    <lineage>
        <taxon>Bacteria</taxon>
        <taxon>Pseudomonadati</taxon>
        <taxon>Pseudomonadota</taxon>
        <taxon>Alphaproteobacteria</taxon>
        <taxon>Hyphomicrobiales</taxon>
        <taxon>Phyllobacteriaceae</taxon>
        <taxon>Mesorhizobium</taxon>
    </lineage>
</organism>
<evidence type="ECO:0000313" key="7">
    <source>
        <dbReference type="EMBL" id="SJM34658.1"/>
    </source>
</evidence>
<dbReference type="InterPro" id="IPR052721">
    <property type="entry name" value="ET_Amicyanin"/>
</dbReference>
<dbReference type="PROSITE" id="PS00196">
    <property type="entry name" value="COPPER_BLUE"/>
    <property type="match status" value="1"/>
</dbReference>
<keyword evidence="4 5" id="KW-0186">Copper</keyword>
<name>A0A2P9AU23_9HYPH</name>
<dbReference type="Gene3D" id="2.60.40.420">
    <property type="entry name" value="Cupredoxins - blue copper proteins"/>
    <property type="match status" value="1"/>
</dbReference>
<reference evidence="8" key="1">
    <citation type="submission" date="2016-12" db="EMBL/GenBank/DDBJ databases">
        <authorList>
            <person name="Brunel B."/>
        </authorList>
    </citation>
    <scope>NUCLEOTIDE SEQUENCE [LARGE SCALE GENOMIC DNA]</scope>
</reference>
<keyword evidence="3" id="KW-0249">Electron transport</keyword>
<comment type="cofactor">
    <cofactor evidence="5">
        <name>Cu(2+)</name>
        <dbReference type="ChEBI" id="CHEBI:29036"/>
    </cofactor>
    <text evidence="5">The crystal structure with reduced Cu(1+) has also been determined.</text>
</comment>
<keyword evidence="8" id="KW-1185">Reference proteome</keyword>